<feature type="region of interest" description="Disordered" evidence="2">
    <location>
        <begin position="39"/>
        <end position="131"/>
    </location>
</feature>
<evidence type="ECO:0000256" key="1">
    <source>
        <dbReference type="ARBA" id="ARBA00034773"/>
    </source>
</evidence>
<keyword evidence="4" id="KW-1185">Reference proteome</keyword>
<comment type="similarity">
    <text evidence="1">Belongs to the senescence regulator S40 family.</text>
</comment>
<dbReference type="GO" id="GO:0010150">
    <property type="term" value="P:leaf senescence"/>
    <property type="evidence" value="ECO:0007669"/>
    <property type="project" value="UniProtKB-ARBA"/>
</dbReference>
<feature type="compositionally biased region" description="Basic and acidic residues" evidence="2">
    <location>
        <begin position="118"/>
        <end position="127"/>
    </location>
</feature>
<dbReference type="PANTHER" id="PTHR46525">
    <property type="entry name" value="EMB|CAB72159.1"/>
    <property type="match status" value="1"/>
</dbReference>
<name>A0AAV0ZW32_VICFA</name>
<dbReference type="EMBL" id="OX451738">
    <property type="protein sequence ID" value="CAI8602620.1"/>
    <property type="molecule type" value="Genomic_DNA"/>
</dbReference>
<dbReference type="Proteomes" id="UP001157006">
    <property type="component" value="Chromosome 3"/>
</dbReference>
<evidence type="ECO:0008006" key="5">
    <source>
        <dbReference type="Google" id="ProtNLM"/>
    </source>
</evidence>
<organism evidence="3 4">
    <name type="scientific">Vicia faba</name>
    <name type="common">Broad bean</name>
    <name type="synonym">Faba vulgaris</name>
    <dbReference type="NCBI Taxonomy" id="3906"/>
    <lineage>
        <taxon>Eukaryota</taxon>
        <taxon>Viridiplantae</taxon>
        <taxon>Streptophyta</taxon>
        <taxon>Embryophyta</taxon>
        <taxon>Tracheophyta</taxon>
        <taxon>Spermatophyta</taxon>
        <taxon>Magnoliopsida</taxon>
        <taxon>eudicotyledons</taxon>
        <taxon>Gunneridae</taxon>
        <taxon>Pentapetalae</taxon>
        <taxon>rosids</taxon>
        <taxon>fabids</taxon>
        <taxon>Fabales</taxon>
        <taxon>Fabaceae</taxon>
        <taxon>Papilionoideae</taxon>
        <taxon>50 kb inversion clade</taxon>
        <taxon>NPAAA clade</taxon>
        <taxon>Hologalegina</taxon>
        <taxon>IRL clade</taxon>
        <taxon>Fabeae</taxon>
        <taxon>Vicia</taxon>
    </lineage>
</organism>
<dbReference type="AlphaFoldDB" id="A0AAV0ZW32"/>
<proteinExistence type="inferred from homology"/>
<gene>
    <name evidence="3" type="ORF">VFH_III049240</name>
</gene>
<accession>A0AAV0ZW32</accession>
<evidence type="ECO:0000313" key="4">
    <source>
        <dbReference type="Proteomes" id="UP001157006"/>
    </source>
</evidence>
<dbReference type="PANTHER" id="PTHR46525:SF6">
    <property type="entry name" value="ARABIDOPSIS THALIANA GENOMIC DNA, CHROMOSOME 5, P1 CLONE:MOK16"/>
    <property type="match status" value="1"/>
</dbReference>
<dbReference type="Pfam" id="PF04520">
    <property type="entry name" value="Senescence_reg"/>
    <property type="match status" value="1"/>
</dbReference>
<protein>
    <recommendedName>
        <fullName evidence="5">Senescence regulator</fullName>
    </recommendedName>
</protein>
<reference evidence="3 4" key="1">
    <citation type="submission" date="2023-01" db="EMBL/GenBank/DDBJ databases">
        <authorList>
            <person name="Kreplak J."/>
        </authorList>
    </citation>
    <scope>NUCLEOTIDE SEQUENCE [LARGE SCALE GENOMIC DNA]</scope>
</reference>
<feature type="compositionally biased region" description="Acidic residues" evidence="2">
    <location>
        <begin position="103"/>
        <end position="117"/>
    </location>
</feature>
<sequence>MASKKSFLTNQSYIFSNINKKSSEEESMFEFDEAELYDSCTPPKKGGGNSITGLKKPSRKNIDGRVSKIGPASLPVNIPNWPKILEEKQKKKKKKNRKWESYGDGDDDDDDEDESDDERVPPHEYLARTRGASLSVHEGFGRTLKGRDLCSVRNEIWKRVGFED</sequence>
<evidence type="ECO:0000313" key="3">
    <source>
        <dbReference type="EMBL" id="CAI8602620.1"/>
    </source>
</evidence>
<evidence type="ECO:0000256" key="2">
    <source>
        <dbReference type="SAM" id="MobiDB-lite"/>
    </source>
</evidence>
<dbReference type="InterPro" id="IPR007608">
    <property type="entry name" value="Senescence_reg_S40"/>
</dbReference>